<dbReference type="PANTHER" id="PTHR35339:SF4">
    <property type="entry name" value="LINALOOL DEHYDRATASE_ISOMERASE DOMAIN-CONTAINING PROTEIN"/>
    <property type="match status" value="1"/>
</dbReference>
<name>A0A841RSU0_9BACI</name>
<keyword evidence="4" id="KW-1185">Reference proteome</keyword>
<comment type="caution">
    <text evidence="3">The sequence shown here is derived from an EMBL/GenBank/DDBJ whole genome shotgun (WGS) entry which is preliminary data.</text>
</comment>
<dbReference type="PIRSF" id="PIRSF014753">
    <property type="entry name" value="UCP014753"/>
    <property type="match status" value="1"/>
</dbReference>
<organism evidence="3 4">
    <name type="scientific">Gracilibacillus halotolerans</name>
    <dbReference type="NCBI Taxonomy" id="74386"/>
    <lineage>
        <taxon>Bacteria</taxon>
        <taxon>Bacillati</taxon>
        <taxon>Bacillota</taxon>
        <taxon>Bacilli</taxon>
        <taxon>Bacillales</taxon>
        <taxon>Bacillaceae</taxon>
        <taxon>Gracilibacillus</taxon>
    </lineage>
</organism>
<proteinExistence type="predicted"/>
<reference evidence="3 4" key="1">
    <citation type="submission" date="2020-08" db="EMBL/GenBank/DDBJ databases">
        <title>Genomic Encyclopedia of Type Strains, Phase IV (KMG-IV): sequencing the most valuable type-strain genomes for metagenomic binning, comparative biology and taxonomic classification.</title>
        <authorList>
            <person name="Goeker M."/>
        </authorList>
    </citation>
    <scope>NUCLEOTIDE SEQUENCE [LARGE SCALE GENOMIC DNA]</scope>
    <source>
        <strain evidence="3 4">DSM 11805</strain>
    </source>
</reference>
<dbReference type="InterPro" id="IPR049237">
    <property type="entry name" value="DUF2264_C"/>
</dbReference>
<sequence>MTSTMSENPLLTKDDVEQFVIDLWTKLTPYYSEGKALLLPKGALAGHSEFVSGIEGFSRILWGAVPLLMSDKAPELWEQHLTGIKNGTNPEHEEYWGEIHDFDQRIVEMAAIGYGLCLAPEKMWEPLSDVEKSNLTNWLLQANEHKTPDSNWILFVVMVNIGLKNVGATYSQSVLDSKLDRLEAFYIGNGWYKDGEITAHVDYYTPMAIHYFCLFYAKIMEDEDVERSTKYKKRAARFAEDFIYWFGEDGSALPYGRSLTYRFAQSAFWSALAFAEVDVFRPGVVKGLILRNLRYWIKQDIFQPDGTLSVGYHYPNLLMAENYNAPGSPYWALKTMLILAMDEKSPFWQEDEEELPHLEQRKIQGAPYFAIERDRESNHVAAFHTGSLHTNEQVHVAAKYEKFVYSNHFGFSVSRSEWGLEQGAYDSMLAVSEQDNLYRVKRKVEEREITDKFLYFKWSPWANVTIKTWIIPGLPWHIRIHEIETGRTLDVADGGFAINTSSEDIVRKKHSNYVDGLATYAGLSGAVDLMEKGKARIIHPNANTNLLYKKSAIPTIEHRLEVGKHLLVHGFYGQAARGEGAEWKEIPFIKGDTIFLKKDVPVFTFNQPILMN</sequence>
<dbReference type="InterPro" id="IPR016624">
    <property type="entry name" value="UCP014753"/>
</dbReference>
<gene>
    <name evidence="3" type="ORF">GGQ92_003098</name>
</gene>
<dbReference type="PANTHER" id="PTHR35339">
    <property type="entry name" value="LINALOOL DEHYDRATASE_ISOMERASE DOMAIN-CONTAINING PROTEIN"/>
    <property type="match status" value="1"/>
</dbReference>
<evidence type="ECO:0000259" key="2">
    <source>
        <dbReference type="Pfam" id="PF20938"/>
    </source>
</evidence>
<accession>A0A841RSU0</accession>
<dbReference type="InterPro" id="IPR049349">
    <property type="entry name" value="DUF2264_N"/>
</dbReference>
<evidence type="ECO:0008006" key="5">
    <source>
        <dbReference type="Google" id="ProtNLM"/>
    </source>
</evidence>
<evidence type="ECO:0000313" key="4">
    <source>
        <dbReference type="Proteomes" id="UP000572212"/>
    </source>
</evidence>
<dbReference type="Proteomes" id="UP000572212">
    <property type="component" value="Unassembled WGS sequence"/>
</dbReference>
<dbReference type="RefSeq" id="WP_184251025.1">
    <property type="nucleotide sequence ID" value="NZ_BAAACU010000010.1"/>
</dbReference>
<protein>
    <recommendedName>
        <fullName evidence="5">DUF2264 domain-containing protein</fullName>
    </recommendedName>
</protein>
<feature type="domain" description="DUF2264" evidence="1">
    <location>
        <begin position="12"/>
        <end position="354"/>
    </location>
</feature>
<dbReference type="AlphaFoldDB" id="A0A841RSU0"/>
<dbReference type="Pfam" id="PF10022">
    <property type="entry name" value="DUF2264"/>
    <property type="match status" value="1"/>
</dbReference>
<feature type="domain" description="DUF2264" evidence="2">
    <location>
        <begin position="395"/>
        <end position="583"/>
    </location>
</feature>
<evidence type="ECO:0000259" key="1">
    <source>
        <dbReference type="Pfam" id="PF10022"/>
    </source>
</evidence>
<dbReference type="Pfam" id="PF20938">
    <property type="entry name" value="DUF2264_C"/>
    <property type="match status" value="1"/>
</dbReference>
<evidence type="ECO:0000313" key="3">
    <source>
        <dbReference type="EMBL" id="MBB6514275.1"/>
    </source>
</evidence>
<dbReference type="EMBL" id="JACHON010000028">
    <property type="protein sequence ID" value="MBB6514275.1"/>
    <property type="molecule type" value="Genomic_DNA"/>
</dbReference>